<organism evidence="4 5">
    <name type="scientific">Tieghemostelium lacteum</name>
    <name type="common">Slime mold</name>
    <name type="synonym">Dictyostelium lacteum</name>
    <dbReference type="NCBI Taxonomy" id="361077"/>
    <lineage>
        <taxon>Eukaryota</taxon>
        <taxon>Amoebozoa</taxon>
        <taxon>Evosea</taxon>
        <taxon>Eumycetozoa</taxon>
        <taxon>Dictyostelia</taxon>
        <taxon>Dictyosteliales</taxon>
        <taxon>Raperosteliaceae</taxon>
        <taxon>Tieghemostelium</taxon>
    </lineage>
</organism>
<dbReference type="OMA" id="LYIFVSY"/>
<dbReference type="SMART" id="SM00382">
    <property type="entry name" value="AAA"/>
    <property type="match status" value="2"/>
</dbReference>
<keyword evidence="2" id="KW-0812">Transmembrane</keyword>
<feature type="region of interest" description="Disordered" evidence="1">
    <location>
        <begin position="1"/>
        <end position="30"/>
    </location>
</feature>
<dbReference type="PANTHER" id="PTHR22605:SF1">
    <property type="entry name" value="RZ-TYPE DOMAIN-CONTAINING PROTEIN"/>
    <property type="match status" value="1"/>
</dbReference>
<dbReference type="Proteomes" id="UP000076078">
    <property type="component" value="Unassembled WGS sequence"/>
</dbReference>
<dbReference type="GO" id="GO:0016887">
    <property type="term" value="F:ATP hydrolysis activity"/>
    <property type="evidence" value="ECO:0007669"/>
    <property type="project" value="InterPro"/>
</dbReference>
<feature type="domain" description="AAA+ ATPase" evidence="3">
    <location>
        <begin position="2145"/>
        <end position="2292"/>
    </location>
</feature>
<dbReference type="InterPro" id="IPR031248">
    <property type="entry name" value="RNF213"/>
</dbReference>
<dbReference type="InParanoid" id="A0A151ZGT4"/>
<reference evidence="4 5" key="1">
    <citation type="submission" date="2015-12" db="EMBL/GenBank/DDBJ databases">
        <title>Dictyostelia acquired genes for synthesis and detection of signals that induce cell-type specialization by lateral gene transfer from prokaryotes.</title>
        <authorList>
            <person name="Gloeckner G."/>
            <person name="Schaap P."/>
        </authorList>
    </citation>
    <scope>NUCLEOTIDE SEQUENCE [LARGE SCALE GENOMIC DNA]</scope>
    <source>
        <strain evidence="4 5">TK</strain>
    </source>
</reference>
<dbReference type="InterPro" id="IPR027417">
    <property type="entry name" value="P-loop_NTPase"/>
</dbReference>
<keyword evidence="2" id="KW-1133">Transmembrane helix</keyword>
<evidence type="ECO:0000259" key="3">
    <source>
        <dbReference type="SMART" id="SM00382"/>
    </source>
</evidence>
<keyword evidence="2" id="KW-0472">Membrane</keyword>
<feature type="compositionally biased region" description="Low complexity" evidence="1">
    <location>
        <begin position="13"/>
        <end position="28"/>
    </location>
</feature>
<evidence type="ECO:0000313" key="4">
    <source>
        <dbReference type="EMBL" id="KYQ93119.1"/>
    </source>
</evidence>
<sequence>MGDPLDKDMAHQNNNNNSNNNNNNNNNNTIRDQIGSKILYNYYKPTLETQYYKDTLLKIESNTIDENKAIEDVLKTIIKPSNESERKKLIDMFAHNSFNNLWAPMVLMAVRFECDASVFQHLPSLIWDHRELSILNEFIYDMYKDINKVSNLEILKFRCNVACILLKRLNRQLERGYCAVILYRLFICDPTSFLHHVVPVHFDKPIIDEILHYFRFQFLLEDNIYMLITSITMSKEYYFFFFPILEEMLKMGDKLKNNMKCMIELFKSPHEYLKEPQDYILKSSSPQFTSLIFLHCPTTTVEITTVNMKPILRFFRKISDTESYYLVDKIMILDINNRRRYFQYCQDIVGSVIKDLTYKSPTNDNQITMDKIQTLLEYNSLPNTLPYLVLLTELIRNVHVFTDENNIYHNVVCRFGLMKNYNGVHWKSQYNEYIKVLEDFINTLNNRLKSIGNCFESSKKEVYINHSKILSSYGQINLVSIESVEVYHNTLLSRLANLIKITNILNEYYGFVIDSGDLSNYLIKDRIDIQEQCICSANGINGNGFIDKVLLDRMIHFTLVEPSEFFKVVFQFYFEKVKELDKVMEFTTLYIKKLVDNDLSITLNDILGKISLITEENYPKELRIITKYFYPTKHYDGDTLNQKLFIDHATLLFGIRDNIGHLKSFVENCKYLSIKGLDSTIQQILEIVEFSISNNQTINEANYAINNISNYIGSLNHHHLSIFKYISTDLIDFYLSFFSLQSFDNNIQLASSHMIDRKNSNLLDNSVYIKNSLSTIIQHRIDYEIQKRIFEYDFKDFCEMISKLFQNKTTIIQNSLKLVNDNLPAIKNLLKTGLQTSRSLQVAYSLLEGSVFQSDTSKSISRNKGWTLTIKGSNFTMSFDRIKEYLQDLTILSLSNQDNELAITLKELIEKLQYIHSLRLELVRLYHPDFIGRTITFDVSGQTMDTISALKNMYIELLHDWLSTIQSFPRQLLLLRGYGISSLTSLLRTHLNEKNGYNIDKLASTLLPYMKFCINADDININVIKDTLTKFCDTIFTTKEPTQFLKHFIPKIIELIDIEDDESPPKRNQNESVFIFVPLKKKCNLHNTLMQLNQSPPHPRQLFYANSLQDMEIFFTIVERFPKETFFFIGIPQDKDKLLNWISKHFAEKTILKLAKVYFISTVDFTTNSEIFSLPNLHTPLNNNWSSFREQWKNTCYKISHLRHQKVSQSVSLYLVKGVSGSGKTHYIKSKCKGKQTITVLVRHEFDLNTLVEKISSLEKNNKEVFIHFIISPLCSFDLLNQYLYPLITFGFILDSNGKMVNIDESLSTIFIEIGTPLDSVSKQFQNYEEYVQNSIPMVYNLAIHENYELDWDITDIERTCFSFTNSDMTEYPDITKGDGVSFDQYLAHIRNILDNKLKIKQSVNFLYEDVFFTHRKNFFNLMYERLMFLKGYLQYYNSTHNYIEGCGRVPENLNIEKRYLLDEIIQKFYTCEELYNIFLLESIQLSDPDNYSTDVIWKNLLTTSRSTCFSIVDGEMDIKPIVDIIDYSGKVNVLSSKQETMFSHSRAINYPTIFKHVICNSFNITSRTEIISNLVNQHGFVLTNELVLQLIILNNKMKNKRPMILTGDTGVGKTFFLKMFSLLINASIDKTLDIIFEIKETVNKVLKEPYYKEFSLKPIIINGDNTYGKIPGNCNLNHIIDAIEQMYNYEPEMKTDMISAPLPNSQVARANLINEVEKTIQKILLENQLILLPNSSLLNLKELNLSEFLKNNIFAQVNNNNNVNSNSNNNNTNATEKDTLTELLKQELKKYQKTLNMETSSLFNVDDNSSTLDKQSIKLQDLISMTKEICSIKFKNLFHRIIVHKTFGSKEFKVFVNDIIRQSIELSKFDKTLKMVVFIDEFNTSPDDTLALITEVFTDGTLDGEGPLPDNIFWIGAMNPLIKSKDKINYTGKTNENNLVFNVQEIPPSMKKYIFDYGTLQVHQEKNFVDSLFEINSIEKTNSVKSDLFNTHLRDSIFIGQRTLRNANQSNTHVSIRDIMRSIDIYKFFKTDIGILILKCYFPNIDKENDSYLIHWLAIICSFYMAYVYRTSIQNTKRDVMISEFEALILRNNVDQLTNMSSMKTFQSIYSSMCDEGVTKLPEGIARTDSLQLNIFFTIVSIGCGIPLLIIGPPGCSKTLSFSIVLDNINTHKDDKSSFYSLFPNAVTYRYQCSEHTTDVEVKSTLDRAIERQKLVGDLKVNRGRCIIHFDEAGLVDERLSPMKVMHDYLDKLSHKTKQTRSNEEVVIIILSNKMLDAAKANRMLILLHPPTISNEDEKALVMGCLFGNKRKLSKSEDFICNALSNSYKMVNQFSKGTKENLFHQRDFVFFLRHLQRSYQNFGSITSEGLLNSLERNFNGIPYNDFHEISSIFFRKFNYTAPLKKDNTILRIQESLQERLSDGQNPNTSAFRYMMLIDPSENETSLMILKELGIKHKVIRIGDFEKDHTLESLASVVSQIKNDMVVGGTIVLVNTTPIYSSLYSVFNRYFHIIKDTYGTLQYEANVSFGNHSILCSVHPDFKIIIHMPKSQLKTAQLPLLNRFEKYYLTIDQLLNHFLSHKIKEKSFFELLSSSKNFVSEFHHKITNNSLLFGYSSETISSLIYSIAKRSIALENPINLYRLNFNNEIEGDQDQSKDNQSHHFIWKLLQIARPESIFKCKSLPKSYIQEYLINQEHFNCLRFLHNLYEHFYNNGRKLMFQINKWVIYTRTSMIFHRLKDNEYIDAFYQIISKKISPLISKDTLKIIQLHTIDSTNKCNDEMKSFHDSLSHEFLMVFADLTLANQNQINCVMESFDNITNKQMIIICHFPPEYSIHNQPKIQSNFLNNTEFLYIDSFGMNGDNPITASSPKLVHPDIRALIAHSYGFSTVKIDPSLYQSFQPMFYQHLRTICEGVTISTRSSNESIFYTDNIKRFELVEGIFKKNEVWVDHIIDQFINHCSTQNILTDIITNISTLINTGHLVRSFFNSIIDSLTSYFYPVISEIYQMMFNYRCYSVLEAIHPQSLEQELICLFIKGIQLPVLSENTSQRYNPISLSVLPILNTPKLPLFESISMIFDNYFQIFIGSHTNQEVTKVLVQFDEYIQSLPIKLLQDLLSKNEDLYSKFRFDYFTRIMKIEEDFIEMFNNLLVKVLNAKTQSVSQLFIFKNFFNPLVLFIRANIRTIIRIKMNSNIHIKNIENLILTYCNSDIDSKKFKNQLTMNSFNALGSFINGKMDDDNIIIGDIVEWVNVTRELLNISPIDSNLLNTSDSKQTKDLIRINSLYHIFLFIINSYKLELDLSIYLYPVVKSLKYIKYHVILNEQSIINLLSNLHQLDHRMSQEKPGLSISLDVMLDIIEPLALTGTEYNLNELLQLCSGIVDQLPYGMKVPPMGWFTNILSIHLPKQSKIISVLSSKILYETGVQDFVTPNTLSTNKIIGEFINCSFPTHKSSKLADCLYYLYLAEYQDPKKSLTIIEERKKQLSAYDEHKNLPMKIRAVALETRLIETFCDILSRERKYDVILKDTDFTTLLKSLFKVGINHTPTMEYQNRINQMLFINKIDSQQTLFQFLQDKVFLHSFSLNNLYLGKSIDPMYYYNLPFVYLEGNDHLSYFMKVKTTISTIPQCMNELVNESTTPILKGLFRSSLFILLYQDYIAGTQLTKYQKILDDQSLKTHFELAPVLGIYEKIINNSFGDNLLDNILKNGANKSEFETSISHMVINFVAMSLGSNDKSYLFNLTRQAVEFTDPLKVAGAYFPACDVGHMFRDYGMIHNDNDFTLTMGGNIQKKYIVSSTSWLIFAYTISVYPKHLKILNDVVTQFSCKLKDKTSINALISYVFEIGLSSIKKFKNNQENLNLHLEPCQFISEYIYELWKHSYEFSNASMKSIFSSDFDALEYEEKVLIPIINDLYLEYPSKKSTQIKMLEKQSVGHANILKLRQEMAKIHSSPIYSPKFIKDFISSMKLPDINFITNQLDIYSILDKIPKLIHFLSLCYKHFQGCLSVEHLNSNFHQVYNSIVELNKETKSLLALKQSWDELKTTWKEIKTEIQILSETSIPEINDDTPISALLPFNEGDILIPTTNSWIDKIEEYFEKYLKSKIYIGDIETGDNFLLIGSNFTPETFQSYLLNKISHFQSFERDKLTPNLTTIQSQMNISCITTIVKCYSLLKSLKSKFPFNEPERFNLKELDIESITPSKVPQSIKDLQSVTEQVNSLEFKKDCDEQLMIDLTSLCKGHDLLDDVARYLGNTCCKINNEKENPNSDISIAEYTGGDSAISTEILNALNNIPLKSLLKVCDLVINEYLSCGYLYSNLIPEFTIHPPKQQFNAFFIDLKTKLVSEICNSNLKLNTYIEFLKKILTKFTSNESIQSIRANPNGTFYDKVIDICQSTPNPFLQTEIKSMCDRKMPMSVYPLFMRSIHDTLSVALSKIEEIESSKPYKEPFIIDFLEPYQLDEKEEVEEFIFSDDIGFL</sequence>
<feature type="transmembrane region" description="Helical" evidence="2">
    <location>
        <begin position="2053"/>
        <end position="2070"/>
    </location>
</feature>
<feature type="compositionally biased region" description="Basic and acidic residues" evidence="1">
    <location>
        <begin position="1"/>
        <end position="10"/>
    </location>
</feature>
<dbReference type="STRING" id="361077.A0A151ZGT4"/>
<comment type="caution">
    <text evidence="4">The sequence shown here is derived from an EMBL/GenBank/DDBJ whole genome shotgun (WGS) entry which is preliminary data.</text>
</comment>
<feature type="domain" description="AAA+ ATPase" evidence="3">
    <location>
        <begin position="1600"/>
        <end position="1942"/>
    </location>
</feature>
<name>A0A151ZGT4_TIELA</name>
<evidence type="ECO:0000256" key="1">
    <source>
        <dbReference type="SAM" id="MobiDB-lite"/>
    </source>
</evidence>
<dbReference type="PANTHER" id="PTHR22605">
    <property type="entry name" value="RZ-TYPE DOMAIN-CONTAINING PROTEIN"/>
    <property type="match status" value="1"/>
</dbReference>
<evidence type="ECO:0000313" key="5">
    <source>
        <dbReference type="Proteomes" id="UP000076078"/>
    </source>
</evidence>
<dbReference type="EMBL" id="LODT01000028">
    <property type="protein sequence ID" value="KYQ93119.1"/>
    <property type="molecule type" value="Genomic_DNA"/>
</dbReference>
<keyword evidence="5" id="KW-1185">Reference proteome</keyword>
<protein>
    <recommendedName>
        <fullName evidence="3">AAA+ ATPase domain-containing protein</fullName>
    </recommendedName>
</protein>
<accession>A0A151ZGT4</accession>
<dbReference type="OrthoDB" id="19599at2759"/>
<dbReference type="SUPFAM" id="SSF52540">
    <property type="entry name" value="P-loop containing nucleoside triphosphate hydrolases"/>
    <property type="match status" value="2"/>
</dbReference>
<gene>
    <name evidence="4" type="ORF">DLAC_05744</name>
</gene>
<evidence type="ECO:0000256" key="2">
    <source>
        <dbReference type="SAM" id="Phobius"/>
    </source>
</evidence>
<dbReference type="Gene3D" id="3.40.50.300">
    <property type="entry name" value="P-loop containing nucleotide triphosphate hydrolases"/>
    <property type="match status" value="1"/>
</dbReference>
<dbReference type="InterPro" id="IPR003593">
    <property type="entry name" value="AAA+_ATPase"/>
</dbReference>
<feature type="transmembrane region" description="Helical" evidence="2">
    <location>
        <begin position="2134"/>
        <end position="2153"/>
    </location>
</feature>
<proteinExistence type="predicted"/>
<dbReference type="GO" id="GO:0004842">
    <property type="term" value="F:ubiquitin-protein transferase activity"/>
    <property type="evidence" value="ECO:0007669"/>
    <property type="project" value="InterPro"/>
</dbReference>